<keyword evidence="3" id="KW-1185">Reference proteome</keyword>
<dbReference type="SUPFAM" id="SSF51197">
    <property type="entry name" value="Clavaminate synthase-like"/>
    <property type="match status" value="1"/>
</dbReference>
<dbReference type="Pfam" id="PF03171">
    <property type="entry name" value="2OG-FeII_Oxy"/>
    <property type="match status" value="1"/>
</dbReference>
<name>A0A803QRK3_CANSA</name>
<dbReference type="PANTHER" id="PTHR47990">
    <property type="entry name" value="2-OXOGLUTARATE (2OG) AND FE(II)-DEPENDENT OXYGENASE SUPERFAMILY PROTEIN-RELATED"/>
    <property type="match status" value="1"/>
</dbReference>
<evidence type="ECO:0000259" key="1">
    <source>
        <dbReference type="Pfam" id="PF03171"/>
    </source>
</evidence>
<reference evidence="2" key="1">
    <citation type="submission" date="2021-03" db="UniProtKB">
        <authorList>
            <consortium name="EnsemblPlants"/>
        </authorList>
    </citation>
    <scope>IDENTIFICATION</scope>
</reference>
<dbReference type="InterPro" id="IPR027443">
    <property type="entry name" value="IPNS-like_sf"/>
</dbReference>
<dbReference type="Gene3D" id="2.60.120.330">
    <property type="entry name" value="B-lactam Antibiotic, Isopenicillin N Synthase, Chain"/>
    <property type="match status" value="1"/>
</dbReference>
<protein>
    <recommendedName>
        <fullName evidence="1">Isopenicillin N synthase-like Fe(2+) 2OG dioxygenase domain-containing protein</fullName>
    </recommendedName>
</protein>
<dbReference type="InterPro" id="IPR044861">
    <property type="entry name" value="IPNS-like_FE2OG_OXY"/>
</dbReference>
<dbReference type="Proteomes" id="UP000596661">
    <property type="component" value="Unassembled WGS sequence"/>
</dbReference>
<dbReference type="EnsemblPlants" id="evm.model.ctgX121.1">
    <property type="protein sequence ID" value="cds.evm.model.ctgX121.1"/>
    <property type="gene ID" value="evm.TU.ctgX121.1"/>
</dbReference>
<evidence type="ECO:0000313" key="3">
    <source>
        <dbReference type="Proteomes" id="UP000596661"/>
    </source>
</evidence>
<dbReference type="Gramene" id="evm.model.ctgX121.1">
    <property type="protein sequence ID" value="cds.evm.model.ctgX121.1"/>
    <property type="gene ID" value="evm.TU.ctgX121.1"/>
</dbReference>
<accession>A0A803QRK3</accession>
<feature type="domain" description="Isopenicillin N synthase-like Fe(2+) 2OG dioxygenase" evidence="1">
    <location>
        <begin position="248"/>
        <end position="316"/>
    </location>
</feature>
<dbReference type="InterPro" id="IPR050231">
    <property type="entry name" value="Iron_ascorbate_oxido_reductase"/>
</dbReference>
<sequence>MDASRQNSRKILGEAPHVEEAPILEGLGIKMAIGRSLAVRKREGSSRPSSSGWWVFEERMNLSFKSNAFNPNDHCQFVDATRCATRLKRIDKEKAIVQSKVEGGKQLMKTFEPIVKAAKRRLGSDTSQATHFHVKLYILAREPGAWMHSRMLLEHDLAGVVEEAGSVHKAHNRMKNEPINTREACEEYGREVEKLDQVDGTNCHKLRITSKQVQRLLQRPNKLHPAQSLSTMPESSPCSRRCNTQGCRSLTILAQDDVGGLEVKRRVMESGFVSNQHPMLLSSTLVWSNERYESVEHRVMVNFERERFSIPFFLNPAHYTMVKPLEEMTDDQNPPKYKAYNWGKFFTTRKGSNFRKLDVENIQIYHFKVSK</sequence>
<evidence type="ECO:0000313" key="2">
    <source>
        <dbReference type="EnsemblPlants" id="cds.evm.model.ctgX121.1"/>
    </source>
</evidence>
<dbReference type="AlphaFoldDB" id="A0A803QRK3"/>
<proteinExistence type="predicted"/>
<organism evidence="2 3">
    <name type="scientific">Cannabis sativa</name>
    <name type="common">Hemp</name>
    <name type="synonym">Marijuana</name>
    <dbReference type="NCBI Taxonomy" id="3483"/>
    <lineage>
        <taxon>Eukaryota</taxon>
        <taxon>Viridiplantae</taxon>
        <taxon>Streptophyta</taxon>
        <taxon>Embryophyta</taxon>
        <taxon>Tracheophyta</taxon>
        <taxon>Spermatophyta</taxon>
        <taxon>Magnoliopsida</taxon>
        <taxon>eudicotyledons</taxon>
        <taxon>Gunneridae</taxon>
        <taxon>Pentapetalae</taxon>
        <taxon>rosids</taxon>
        <taxon>fabids</taxon>
        <taxon>Rosales</taxon>
        <taxon>Cannabaceae</taxon>
        <taxon>Cannabis</taxon>
    </lineage>
</organism>